<sequence length="73" mass="7767">MPTPLVERKATPKEPIAMAPKDPPGSETVARHYGKVGNSGDPIDPSNLGVGQHNRQTGRKPEGLWEVGCPHSS</sequence>
<organism evidence="2 3">
    <name type="scientific">Stenomitos frigidus ULC18</name>
    <dbReference type="NCBI Taxonomy" id="2107698"/>
    <lineage>
        <taxon>Bacteria</taxon>
        <taxon>Bacillati</taxon>
        <taxon>Cyanobacteriota</taxon>
        <taxon>Cyanophyceae</taxon>
        <taxon>Leptolyngbyales</taxon>
        <taxon>Leptolyngbyaceae</taxon>
        <taxon>Stenomitos</taxon>
    </lineage>
</organism>
<evidence type="ECO:0000313" key="2">
    <source>
        <dbReference type="EMBL" id="PSB24420.1"/>
    </source>
</evidence>
<feature type="region of interest" description="Disordered" evidence="1">
    <location>
        <begin position="1"/>
        <end position="73"/>
    </location>
</feature>
<evidence type="ECO:0000256" key="1">
    <source>
        <dbReference type="SAM" id="MobiDB-lite"/>
    </source>
</evidence>
<dbReference type="AlphaFoldDB" id="A0A2T1DVA8"/>
<accession>A0A2T1DVA8</accession>
<dbReference type="EMBL" id="PVWK01000145">
    <property type="protein sequence ID" value="PSB24420.1"/>
    <property type="molecule type" value="Genomic_DNA"/>
</dbReference>
<reference evidence="2 3" key="2">
    <citation type="submission" date="2018-03" db="EMBL/GenBank/DDBJ databases">
        <title>The ancient ancestry and fast evolution of plastids.</title>
        <authorList>
            <person name="Moore K.R."/>
            <person name="Magnabosco C."/>
            <person name="Momper L."/>
            <person name="Gold D.A."/>
            <person name="Bosak T."/>
            <person name="Fournier G.P."/>
        </authorList>
    </citation>
    <scope>NUCLEOTIDE SEQUENCE [LARGE SCALE GENOMIC DNA]</scope>
    <source>
        <strain evidence="2 3">ULC18</strain>
    </source>
</reference>
<name>A0A2T1DVA8_9CYAN</name>
<reference evidence="3" key="1">
    <citation type="submission" date="2018-02" db="EMBL/GenBank/DDBJ databases">
        <authorList>
            <person name="Moore K."/>
            <person name="Momper L."/>
        </authorList>
    </citation>
    <scope>NUCLEOTIDE SEQUENCE [LARGE SCALE GENOMIC DNA]</scope>
    <source>
        <strain evidence="3">ULC18</strain>
    </source>
</reference>
<feature type="non-terminal residue" evidence="2">
    <location>
        <position position="73"/>
    </location>
</feature>
<dbReference type="Proteomes" id="UP000239576">
    <property type="component" value="Unassembled WGS sequence"/>
</dbReference>
<keyword evidence="3" id="KW-1185">Reference proteome</keyword>
<comment type="caution">
    <text evidence="2">The sequence shown here is derived from an EMBL/GenBank/DDBJ whole genome shotgun (WGS) entry which is preliminary data.</text>
</comment>
<protein>
    <submittedName>
        <fullName evidence="2">Uncharacterized protein</fullName>
    </submittedName>
</protein>
<evidence type="ECO:0000313" key="3">
    <source>
        <dbReference type="Proteomes" id="UP000239576"/>
    </source>
</evidence>
<gene>
    <name evidence="2" type="ORF">C7B82_27085</name>
</gene>
<feature type="compositionally biased region" description="Basic and acidic residues" evidence="1">
    <location>
        <begin position="1"/>
        <end position="12"/>
    </location>
</feature>
<proteinExistence type="predicted"/>